<dbReference type="InterPro" id="IPR021734">
    <property type="entry name" value="DUF3303"/>
</dbReference>
<accession>A0A7M1S7W7</accession>
<dbReference type="RefSeq" id="WP_197549627.1">
    <property type="nucleotide sequence ID" value="NZ_CP063164.1"/>
</dbReference>
<organism evidence="1 2">
    <name type="scientific">Sulfurovum indicum</name>
    <dbReference type="NCBI Taxonomy" id="2779528"/>
    <lineage>
        <taxon>Bacteria</taxon>
        <taxon>Pseudomonadati</taxon>
        <taxon>Campylobacterota</taxon>
        <taxon>Epsilonproteobacteria</taxon>
        <taxon>Campylobacterales</taxon>
        <taxon>Sulfurovaceae</taxon>
        <taxon>Sulfurovum</taxon>
    </lineage>
</organism>
<dbReference type="KEGG" id="sinu:IMZ28_04900"/>
<protein>
    <submittedName>
        <fullName evidence="1">DUF3303 family protein</fullName>
    </submittedName>
</protein>
<dbReference type="AlphaFoldDB" id="A0A7M1S7W7"/>
<evidence type="ECO:0000313" key="1">
    <source>
        <dbReference type="EMBL" id="QOR62809.1"/>
    </source>
</evidence>
<dbReference type="EMBL" id="CP063164">
    <property type="protein sequence ID" value="QOR62809.1"/>
    <property type="molecule type" value="Genomic_DNA"/>
</dbReference>
<reference evidence="1 2" key="1">
    <citation type="submission" date="2020-10" db="EMBL/GenBank/DDBJ databases">
        <title>The genome of sulfurovum sp.</title>
        <authorList>
            <person name="Xie S."/>
            <person name="Shao Z."/>
            <person name="Jiang L."/>
        </authorList>
    </citation>
    <scope>NUCLEOTIDE SEQUENCE [LARGE SCALE GENOMIC DNA]</scope>
    <source>
        <strain evidence="1 2">ST-419</strain>
    </source>
</reference>
<name>A0A7M1S7W7_9BACT</name>
<evidence type="ECO:0000313" key="2">
    <source>
        <dbReference type="Proteomes" id="UP000595074"/>
    </source>
</evidence>
<proteinExistence type="predicted"/>
<dbReference type="Pfam" id="PF11746">
    <property type="entry name" value="DUF3303"/>
    <property type="match status" value="1"/>
</dbReference>
<dbReference type="Proteomes" id="UP000595074">
    <property type="component" value="Chromosome"/>
</dbReference>
<keyword evidence="2" id="KW-1185">Reference proteome</keyword>
<sequence length="91" mass="10168">MKYMICWSIQPENYTVVMDNFLKSGAPMPKGLTLLGRYHAPGSSKGWALCETENPLYLAQHIAEWSPLVKFDITPVLEDAEAAEAIARARN</sequence>
<gene>
    <name evidence="1" type="ORF">IMZ28_04900</name>
</gene>